<dbReference type="Gene3D" id="2.60.120.260">
    <property type="entry name" value="Galactose-binding domain-like"/>
    <property type="match status" value="1"/>
</dbReference>
<keyword evidence="3" id="KW-0858">Xylan degradation</keyword>
<dbReference type="Proteomes" id="UP000315889">
    <property type="component" value="Unassembled WGS sequence"/>
</dbReference>
<gene>
    <name evidence="10" type="ORF">EVB03_01690</name>
</gene>
<dbReference type="SUPFAM" id="SSF49785">
    <property type="entry name" value="Galactose-binding domain-like"/>
    <property type="match status" value="1"/>
</dbReference>
<dbReference type="PROSITE" id="PS51175">
    <property type="entry name" value="CBM6"/>
    <property type="match status" value="1"/>
</dbReference>
<dbReference type="GO" id="GO:0005576">
    <property type="term" value="C:extracellular region"/>
    <property type="evidence" value="ECO:0007669"/>
    <property type="project" value="UniProtKB-SubCell"/>
</dbReference>
<dbReference type="InterPro" id="IPR006584">
    <property type="entry name" value="Cellulose-bd_IV"/>
</dbReference>
<dbReference type="EMBL" id="SHBP01000002">
    <property type="protein sequence ID" value="RZO20970.1"/>
    <property type="molecule type" value="Genomic_DNA"/>
</dbReference>
<dbReference type="PANTHER" id="PTHR38050:SF2">
    <property type="entry name" value="FERULOYL ESTERASE C-RELATED"/>
    <property type="match status" value="1"/>
</dbReference>
<dbReference type="Pfam" id="PF16403">
    <property type="entry name" value="Bact_surface_Ig-like"/>
    <property type="match status" value="2"/>
</dbReference>
<evidence type="ECO:0000256" key="2">
    <source>
        <dbReference type="ARBA" id="ARBA00022525"/>
    </source>
</evidence>
<keyword evidence="2" id="KW-0964">Secreted</keyword>
<protein>
    <submittedName>
        <fullName evidence="10">DUF5011 domain-containing protein</fullName>
    </submittedName>
</protein>
<keyword evidence="6" id="KW-0119">Carbohydrate metabolism</keyword>
<dbReference type="Gene3D" id="3.40.50.1820">
    <property type="entry name" value="alpha/beta hydrolase"/>
    <property type="match status" value="1"/>
</dbReference>
<evidence type="ECO:0000256" key="3">
    <source>
        <dbReference type="ARBA" id="ARBA00022651"/>
    </source>
</evidence>
<dbReference type="InterPro" id="IPR008979">
    <property type="entry name" value="Galactose-bd-like_sf"/>
</dbReference>
<dbReference type="GO" id="GO:0030246">
    <property type="term" value="F:carbohydrate binding"/>
    <property type="evidence" value="ECO:0007669"/>
    <property type="project" value="InterPro"/>
</dbReference>
<name>A0A520MIC8_9GAMM</name>
<dbReference type="SUPFAM" id="SSF53474">
    <property type="entry name" value="alpha/beta-Hydrolases"/>
    <property type="match status" value="1"/>
</dbReference>
<evidence type="ECO:0000256" key="6">
    <source>
        <dbReference type="ARBA" id="ARBA00023277"/>
    </source>
</evidence>
<dbReference type="InterPro" id="IPR013783">
    <property type="entry name" value="Ig-like_fold"/>
</dbReference>
<evidence type="ECO:0000313" key="11">
    <source>
        <dbReference type="Proteomes" id="UP000315889"/>
    </source>
</evidence>
<evidence type="ECO:0000259" key="9">
    <source>
        <dbReference type="PROSITE" id="PS51175"/>
    </source>
</evidence>
<keyword evidence="4" id="KW-0732">Signal</keyword>
<organism evidence="10 11">
    <name type="scientific">SAR92 clade bacterium</name>
    <dbReference type="NCBI Taxonomy" id="2315479"/>
    <lineage>
        <taxon>Bacteria</taxon>
        <taxon>Pseudomonadati</taxon>
        <taxon>Pseudomonadota</taxon>
        <taxon>Gammaproteobacteria</taxon>
        <taxon>Cellvibrionales</taxon>
        <taxon>Porticoccaceae</taxon>
        <taxon>SAR92 clade</taxon>
    </lineage>
</organism>
<evidence type="ECO:0000256" key="1">
    <source>
        <dbReference type="ARBA" id="ARBA00004613"/>
    </source>
</evidence>
<keyword evidence="5" id="KW-0378">Hydrolase</keyword>
<evidence type="ECO:0000256" key="8">
    <source>
        <dbReference type="SAM" id="MobiDB-lite"/>
    </source>
</evidence>
<dbReference type="SMART" id="SM00606">
    <property type="entry name" value="CBD_IV"/>
    <property type="match status" value="1"/>
</dbReference>
<keyword evidence="7" id="KW-0624">Polysaccharide degradation</keyword>
<dbReference type="InterPro" id="IPR005084">
    <property type="entry name" value="CBM6"/>
</dbReference>
<reference evidence="10 11" key="1">
    <citation type="submission" date="2019-02" db="EMBL/GenBank/DDBJ databases">
        <title>Prokaryotic population dynamics and viral predation in marine succession experiment using metagenomics: the confinement effect.</title>
        <authorList>
            <person name="Haro-Moreno J.M."/>
            <person name="Rodriguez-Valera F."/>
            <person name="Lopez-Perez M."/>
        </authorList>
    </citation>
    <scope>NUCLEOTIDE SEQUENCE [LARGE SCALE GENOMIC DNA]</scope>
    <source>
        <strain evidence="10">MED-G170</strain>
    </source>
</reference>
<dbReference type="InterPro" id="IPR043595">
    <property type="entry name" value="FaeB/C/D"/>
</dbReference>
<accession>A0A520MIC8</accession>
<feature type="region of interest" description="Disordered" evidence="8">
    <location>
        <begin position="958"/>
        <end position="978"/>
    </location>
</feature>
<evidence type="ECO:0000256" key="4">
    <source>
        <dbReference type="ARBA" id="ARBA00022729"/>
    </source>
</evidence>
<evidence type="ECO:0000256" key="5">
    <source>
        <dbReference type="ARBA" id="ARBA00022801"/>
    </source>
</evidence>
<sequence>MTFSKYLNKNIKFILVALFALSMLSLGESIAVESDDLAPDMIASSAMVSNDWDIDGNGQADALTDGLLFLRYAFGLNGEPLIRGVVADDAQYTTVEELELELEEIFASFGDVDGNGSVDALTDGLLLLRYLFGLGGNALTEDVVGDGAIRTDSAGLEAYMSAVMPQAPYITLNGSVTVNHEQATTYVDAGATATDITDGSVTVITTGSVDSDTAGTYFLSYSATDSEGNVSRTLIRSVTVADTTAPTITLIGESAVEVELDASYEDAGATATDTVDGSVEVVTTGSVDTSIAVTYTLTYTATDTAGNSSTATREVTVLSPKAALSIATLTGNWRLTREAGALALGPTADDLTWWSNSEIDVWLRACLFDDVYIFGADGTFSQTLGSDTWLEPFQRVDSEGCGAPVSPHDGNFENGSYQVGGSSITINGIGAHIGLAKVVNSGELESSSAAPGSITYTVSNLADDGNSIILQVAHTDRVWQFKLSKGNPVASEYGTGLDKVLNIGEVVDFNSVGTEYGLIDFGGTSSSVVADPTDSSNIVISVVKGTNAEPSEAWAGTTLLTGRVFYPLTATNTGFTVKVWSPEVGTQVKLKLEESGENPASVETDAVTTVANAWETLTFDFNNHSSGTDALDLSKVFDTLIIYFNYDVSGSGETYYFDDVRFIGSVPVDVTSADLIGNWKLAPVEGAIKSVPTEGNTFISSSGDVTKFSCLFDDLYVFNADGSFVQELGSQTWVEQWQGIDVAADGCALPISPHNSVNDATYSLVGTDLTISGVGNHIGLAKVTNQGELDADDPPSVPSTIRYSITSFTGNGQDMTIQVDHGAGTWQYKLVKTDDTARGETVNVTATSNGGYAYIINGVSKPDLTLEVGTTYIFNYPGNHPLKFSTVSDGVHNGGAEYTQGVDTSGTNQITIRVTSSTAKSLFYYCQLHAQQGGTVTVIEAATSNAVRIEAESFISKIENDDNKPEAEGTNDEGGGQNLGWFDAGDWVEYDLPITVGGNYRINYRVASQGGSSPGIKIKINSTWVDAVEIPNTGGWQNWQTVEGRVVTLDAGNLTLRVEAVSGGANINWFSFNSTETAADDPPQEIIDEDPIFVGDWTLSPEAGALGVGPSAGNIGWWSNNSEDVQTRNCLFDDIFRFGSDGSFANVMGDQTWIETWQQGATSEGCATPISPHDGSNNATFEFNSGAGTITINGLGAHLGIPKVVNAGELSANPAPSVPDSITYEVVTSTPTSMTIQIGYGGGYWTFKLVKVADTARAVSKSLSHDGLNRSYITYVPNTYDGTEKFPVLMNFHGFSGDAGYHLTETNMHYAAHSNKYLLVYPQGALLEGEPHWNPCLPSADNKSDIDDLGFVEALLDQVSSDYLVDRNKVYAVGYSNGGMMSYGLAMHKSGLITAFGSVSGTMLDCGEQPNHLMPLIVMHGTNDFTIPYDGSSDTVSIETTIEYWNSFNNTNTTPVVTSASDVGEKGSSVEIERYQYSDGDNGSAVELYKIVGGGHDWFDLRFDGQRTGQILLNFFSQYDLNTLL</sequence>
<dbReference type="InterPro" id="IPR032179">
    <property type="entry name" value="Cry22Aa_Ig-like"/>
</dbReference>
<dbReference type="InterPro" id="IPR029058">
    <property type="entry name" value="AB_hydrolase_fold"/>
</dbReference>
<dbReference type="PANTHER" id="PTHR38050">
    <property type="match status" value="1"/>
</dbReference>
<dbReference type="GO" id="GO:0045493">
    <property type="term" value="P:xylan catabolic process"/>
    <property type="evidence" value="ECO:0007669"/>
    <property type="project" value="UniProtKB-KW"/>
</dbReference>
<feature type="compositionally biased region" description="Basic and acidic residues" evidence="8">
    <location>
        <begin position="958"/>
        <end position="967"/>
    </location>
</feature>
<dbReference type="GO" id="GO:0030600">
    <property type="term" value="F:feruloyl esterase activity"/>
    <property type="evidence" value="ECO:0007669"/>
    <property type="project" value="InterPro"/>
</dbReference>
<proteinExistence type="predicted"/>
<evidence type="ECO:0000313" key="10">
    <source>
        <dbReference type="EMBL" id="RZO20970.1"/>
    </source>
</evidence>
<comment type="subcellular location">
    <subcellularLocation>
        <location evidence="1">Secreted</location>
    </subcellularLocation>
</comment>
<dbReference type="CDD" id="cd04080">
    <property type="entry name" value="CBM6_cellulase-like"/>
    <property type="match status" value="1"/>
</dbReference>
<feature type="domain" description="CBM6" evidence="9">
    <location>
        <begin position="947"/>
        <end position="1073"/>
    </location>
</feature>
<evidence type="ECO:0000256" key="7">
    <source>
        <dbReference type="ARBA" id="ARBA00023326"/>
    </source>
</evidence>
<comment type="caution">
    <text evidence="10">The sequence shown here is derived from an EMBL/GenBank/DDBJ whole genome shotgun (WGS) entry which is preliminary data.</text>
</comment>
<dbReference type="Gene3D" id="2.60.40.10">
    <property type="entry name" value="Immunoglobulins"/>
    <property type="match status" value="2"/>
</dbReference>
<dbReference type="Pfam" id="PF03422">
    <property type="entry name" value="CBM_6"/>
    <property type="match status" value="1"/>
</dbReference>